<dbReference type="PANTHER" id="PTHR14948:SF44">
    <property type="entry name" value="PROLINE-RICH TRANSMEMBRANE PROTEIN 1-LIKE"/>
    <property type="match status" value="1"/>
</dbReference>
<feature type="compositionally biased region" description="Low complexity" evidence="5">
    <location>
        <begin position="1"/>
        <end position="17"/>
    </location>
</feature>
<evidence type="ECO:0000256" key="4">
    <source>
        <dbReference type="ARBA" id="ARBA00023136"/>
    </source>
</evidence>
<protein>
    <submittedName>
        <fullName evidence="7">CD225/dispanin family protein</fullName>
    </submittedName>
</protein>
<reference evidence="7 8" key="1">
    <citation type="submission" date="2019-04" db="EMBL/GenBank/DDBJ databases">
        <title>Pedobacter sp. RP-3-15 sp. nov., isolated from Arctic soil.</title>
        <authorList>
            <person name="Dahal R.H."/>
            <person name="Kim D.-U."/>
        </authorList>
    </citation>
    <scope>NUCLEOTIDE SEQUENCE [LARGE SCALE GENOMIC DNA]</scope>
    <source>
        <strain evidence="7 8">RP-3-15</strain>
    </source>
</reference>
<keyword evidence="4 6" id="KW-0472">Membrane</keyword>
<dbReference type="AlphaFoldDB" id="A0A4U1CJI0"/>
<evidence type="ECO:0000256" key="3">
    <source>
        <dbReference type="ARBA" id="ARBA00022989"/>
    </source>
</evidence>
<feature type="transmembrane region" description="Helical" evidence="6">
    <location>
        <begin position="27"/>
        <end position="48"/>
    </location>
</feature>
<dbReference type="Proteomes" id="UP000307244">
    <property type="component" value="Unassembled WGS sequence"/>
</dbReference>
<evidence type="ECO:0000313" key="8">
    <source>
        <dbReference type="Proteomes" id="UP000307244"/>
    </source>
</evidence>
<gene>
    <name evidence="7" type="ORF">FA047_10230</name>
</gene>
<organism evidence="7 8">
    <name type="scientific">Pedobacter frigoris</name>
    <dbReference type="NCBI Taxonomy" id="2571272"/>
    <lineage>
        <taxon>Bacteria</taxon>
        <taxon>Pseudomonadati</taxon>
        <taxon>Bacteroidota</taxon>
        <taxon>Sphingobacteriia</taxon>
        <taxon>Sphingobacteriales</taxon>
        <taxon>Sphingobacteriaceae</taxon>
        <taxon>Pedobacter</taxon>
    </lineage>
</organism>
<feature type="region of interest" description="Disordered" evidence="5">
    <location>
        <begin position="1"/>
        <end position="22"/>
    </location>
</feature>
<comment type="subcellular location">
    <subcellularLocation>
        <location evidence="1">Membrane</location>
    </subcellularLocation>
</comment>
<dbReference type="InterPro" id="IPR051423">
    <property type="entry name" value="CD225/Dispanin"/>
</dbReference>
<dbReference type="RefSeq" id="WP_136835936.1">
    <property type="nucleotide sequence ID" value="NZ_SWBQ01000002.1"/>
</dbReference>
<dbReference type="InterPro" id="IPR007593">
    <property type="entry name" value="CD225/Dispanin_fam"/>
</dbReference>
<accession>A0A4U1CJI0</accession>
<evidence type="ECO:0000256" key="6">
    <source>
        <dbReference type="SAM" id="Phobius"/>
    </source>
</evidence>
<dbReference type="Pfam" id="PF04505">
    <property type="entry name" value="CD225"/>
    <property type="match status" value="1"/>
</dbReference>
<proteinExistence type="predicted"/>
<keyword evidence="2 6" id="KW-0812">Transmembrane</keyword>
<evidence type="ECO:0000256" key="5">
    <source>
        <dbReference type="SAM" id="MobiDB-lite"/>
    </source>
</evidence>
<dbReference type="EMBL" id="SWBQ01000002">
    <property type="protein sequence ID" value="TKC07607.1"/>
    <property type="molecule type" value="Genomic_DNA"/>
</dbReference>
<evidence type="ECO:0000256" key="2">
    <source>
        <dbReference type="ARBA" id="ARBA00022692"/>
    </source>
</evidence>
<dbReference type="OrthoDB" id="9815705at2"/>
<dbReference type="PANTHER" id="PTHR14948">
    <property type="entry name" value="NG5"/>
    <property type="match status" value="1"/>
</dbReference>
<keyword evidence="8" id="KW-1185">Reference proteome</keyword>
<comment type="caution">
    <text evidence="7">The sequence shown here is derived from an EMBL/GenBank/DDBJ whole genome shotgun (WGS) entry which is preliminary data.</text>
</comment>
<sequence>MENQQSQGQPFGQQPFGNAPTPQPKNWLVESILVTLFCCLPLGIVGIVNAANVNSRYGVGDYAGAQAASDAAGKYTKIGFFVGIGVIVLYILFFVVMGLGGAMFSS</sequence>
<evidence type="ECO:0000313" key="7">
    <source>
        <dbReference type="EMBL" id="TKC07607.1"/>
    </source>
</evidence>
<dbReference type="GO" id="GO:0016020">
    <property type="term" value="C:membrane"/>
    <property type="evidence" value="ECO:0007669"/>
    <property type="project" value="UniProtKB-SubCell"/>
</dbReference>
<name>A0A4U1CJI0_9SPHI</name>
<evidence type="ECO:0000256" key="1">
    <source>
        <dbReference type="ARBA" id="ARBA00004370"/>
    </source>
</evidence>
<feature type="transmembrane region" description="Helical" evidence="6">
    <location>
        <begin position="78"/>
        <end position="104"/>
    </location>
</feature>
<keyword evidence="3 6" id="KW-1133">Transmembrane helix</keyword>